<dbReference type="Pfam" id="PF03184">
    <property type="entry name" value="DDE_1"/>
    <property type="match status" value="1"/>
</dbReference>
<feature type="domain" description="HTH CENPB-type" evidence="2">
    <location>
        <begin position="1"/>
        <end position="54"/>
    </location>
</feature>
<evidence type="ECO:0000256" key="1">
    <source>
        <dbReference type="ARBA" id="ARBA00023125"/>
    </source>
</evidence>
<protein>
    <submittedName>
        <fullName evidence="3">Pyruvate decarboxylase like protein</fullName>
    </submittedName>
</protein>
<dbReference type="PROSITE" id="PS51253">
    <property type="entry name" value="HTH_CENPB"/>
    <property type="match status" value="1"/>
</dbReference>
<dbReference type="InterPro" id="IPR050863">
    <property type="entry name" value="CenT-Element_Derived"/>
</dbReference>
<accession>A0A225VER8</accession>
<dbReference type="AlphaFoldDB" id="A0A225VER8"/>
<gene>
    <name evidence="3" type="ORF">PHMEG_00024406</name>
</gene>
<keyword evidence="1" id="KW-0238">DNA-binding</keyword>
<evidence type="ECO:0000313" key="4">
    <source>
        <dbReference type="Proteomes" id="UP000198211"/>
    </source>
</evidence>
<proteinExistence type="predicted"/>
<dbReference type="STRING" id="4795.A0A225VER8"/>
<name>A0A225VER8_9STRA</name>
<dbReference type="GO" id="GO:0003677">
    <property type="term" value="F:DNA binding"/>
    <property type="evidence" value="ECO:0007669"/>
    <property type="project" value="UniProtKB-KW"/>
</dbReference>
<dbReference type="Proteomes" id="UP000198211">
    <property type="component" value="Unassembled WGS sequence"/>
</dbReference>
<evidence type="ECO:0000259" key="2">
    <source>
        <dbReference type="PROSITE" id="PS51253"/>
    </source>
</evidence>
<dbReference type="InterPro" id="IPR006600">
    <property type="entry name" value="HTH_CenpB_DNA-bd_dom"/>
</dbReference>
<reference evidence="4" key="1">
    <citation type="submission" date="2017-03" db="EMBL/GenBank/DDBJ databases">
        <title>Phytopthora megakarya and P. palmivora, two closely related causual agents of cacao black pod achieved similar genome size and gene model numbers by different mechanisms.</title>
        <authorList>
            <person name="Ali S."/>
            <person name="Shao J."/>
            <person name="Larry D.J."/>
            <person name="Kronmiller B."/>
            <person name="Shen D."/>
            <person name="Strem M.D."/>
            <person name="Melnick R.L."/>
            <person name="Guiltinan M.J."/>
            <person name="Tyler B.M."/>
            <person name="Meinhardt L.W."/>
            <person name="Bailey B.A."/>
        </authorList>
    </citation>
    <scope>NUCLEOTIDE SEQUENCE [LARGE SCALE GENOMIC DNA]</scope>
    <source>
        <strain evidence="4">zdho120</strain>
    </source>
</reference>
<sequence length="211" mass="24213">MAVELTSLNDHALIYRAKLFAAAHFKHLPANKLPGFSKGWVYRFRKRHGIYSIHKHGEAASVSASNVVDGRVDMRKLTDMYPLQDIYNMDETSFFYRADCSRTLSISRNPWMNGGIFKDWLRTLDLRMGLEKRRILLLVDNVSSHMRAAVALWNVRLEFLPKSPTSMLQPLDQGIIACVKRTFTRVKIEDCVDRYVAGLPQQIISIRTAVD</sequence>
<evidence type="ECO:0000313" key="3">
    <source>
        <dbReference type="EMBL" id="OWZ03802.1"/>
    </source>
</evidence>
<dbReference type="GO" id="GO:0005634">
    <property type="term" value="C:nucleus"/>
    <property type="evidence" value="ECO:0007669"/>
    <property type="project" value="TreeGrafter"/>
</dbReference>
<keyword evidence="3" id="KW-0670">Pyruvate</keyword>
<dbReference type="PANTHER" id="PTHR19303:SF73">
    <property type="entry name" value="PROTEIN PDC2"/>
    <property type="match status" value="1"/>
</dbReference>
<organism evidence="3 4">
    <name type="scientific">Phytophthora megakarya</name>
    <dbReference type="NCBI Taxonomy" id="4795"/>
    <lineage>
        <taxon>Eukaryota</taxon>
        <taxon>Sar</taxon>
        <taxon>Stramenopiles</taxon>
        <taxon>Oomycota</taxon>
        <taxon>Peronosporomycetes</taxon>
        <taxon>Peronosporales</taxon>
        <taxon>Peronosporaceae</taxon>
        <taxon>Phytophthora</taxon>
    </lineage>
</organism>
<dbReference type="InterPro" id="IPR004875">
    <property type="entry name" value="DDE_SF_endonuclease_dom"/>
</dbReference>
<dbReference type="OrthoDB" id="125828at2759"/>
<dbReference type="EMBL" id="NBNE01005321">
    <property type="protein sequence ID" value="OWZ03802.1"/>
    <property type="molecule type" value="Genomic_DNA"/>
</dbReference>
<keyword evidence="4" id="KW-1185">Reference proteome</keyword>
<comment type="caution">
    <text evidence="3">The sequence shown here is derived from an EMBL/GenBank/DDBJ whole genome shotgun (WGS) entry which is preliminary data.</text>
</comment>
<dbReference type="PANTHER" id="PTHR19303">
    <property type="entry name" value="TRANSPOSON"/>
    <property type="match status" value="1"/>
</dbReference>
<dbReference type="Pfam" id="PF03221">
    <property type="entry name" value="HTH_Tnp_Tc5"/>
    <property type="match status" value="1"/>
</dbReference>